<dbReference type="PANTHER" id="PTHR35392">
    <property type="entry name" value="ZN(II)2CYS6 TRANSCRIPTION FACTOR (EUROFUNG)-RELATED-RELATED"/>
    <property type="match status" value="1"/>
</dbReference>
<feature type="compositionally biased region" description="Low complexity" evidence="2">
    <location>
        <begin position="357"/>
        <end position="369"/>
    </location>
</feature>
<dbReference type="PANTHER" id="PTHR35392:SF1">
    <property type="entry name" value="ZN(II)2CYS6 TRANSCRIPTION FACTOR (EUROFUNG)"/>
    <property type="match status" value="1"/>
</dbReference>
<evidence type="ECO:0000256" key="2">
    <source>
        <dbReference type="SAM" id="MobiDB-lite"/>
    </source>
</evidence>
<dbReference type="InterPro" id="IPR052973">
    <property type="entry name" value="Fungal_sec-metab_reg_TF"/>
</dbReference>
<feature type="compositionally biased region" description="Low complexity" evidence="2">
    <location>
        <begin position="323"/>
        <end position="340"/>
    </location>
</feature>
<gene>
    <name evidence="3" type="ORF">K452DRAFT_126574</name>
</gene>
<feature type="region of interest" description="Disordered" evidence="2">
    <location>
        <begin position="39"/>
        <end position="75"/>
    </location>
</feature>
<feature type="compositionally biased region" description="Polar residues" evidence="2">
    <location>
        <begin position="54"/>
        <end position="70"/>
    </location>
</feature>
<feature type="compositionally biased region" description="Low complexity" evidence="2">
    <location>
        <begin position="299"/>
        <end position="311"/>
    </location>
</feature>
<dbReference type="RefSeq" id="XP_033392438.1">
    <property type="nucleotide sequence ID" value="XM_033535239.1"/>
</dbReference>
<dbReference type="GeneID" id="54292733"/>
<feature type="region of interest" description="Disordered" evidence="2">
    <location>
        <begin position="292"/>
        <end position="395"/>
    </location>
</feature>
<accession>A0A6A6AY67</accession>
<protein>
    <recommendedName>
        <fullName evidence="5">Zn(2)-C6 fungal-type domain-containing protein</fullName>
    </recommendedName>
</protein>
<dbReference type="InterPro" id="IPR001138">
    <property type="entry name" value="Zn2Cys6_DnaBD"/>
</dbReference>
<keyword evidence="4" id="KW-1185">Reference proteome</keyword>
<dbReference type="AlphaFoldDB" id="A0A6A6AY67"/>
<evidence type="ECO:0008006" key="5">
    <source>
        <dbReference type="Google" id="ProtNLM"/>
    </source>
</evidence>
<dbReference type="EMBL" id="ML995513">
    <property type="protein sequence ID" value="KAF2136720.1"/>
    <property type="molecule type" value="Genomic_DNA"/>
</dbReference>
<reference evidence="3" key="1">
    <citation type="journal article" date="2020" name="Stud. Mycol.">
        <title>101 Dothideomycetes genomes: a test case for predicting lifestyles and emergence of pathogens.</title>
        <authorList>
            <person name="Haridas S."/>
            <person name="Albert R."/>
            <person name="Binder M."/>
            <person name="Bloem J."/>
            <person name="Labutti K."/>
            <person name="Salamov A."/>
            <person name="Andreopoulos B."/>
            <person name="Baker S."/>
            <person name="Barry K."/>
            <person name="Bills G."/>
            <person name="Bluhm B."/>
            <person name="Cannon C."/>
            <person name="Castanera R."/>
            <person name="Culley D."/>
            <person name="Daum C."/>
            <person name="Ezra D."/>
            <person name="Gonzalez J."/>
            <person name="Henrissat B."/>
            <person name="Kuo A."/>
            <person name="Liang C."/>
            <person name="Lipzen A."/>
            <person name="Lutzoni F."/>
            <person name="Magnuson J."/>
            <person name="Mondo S."/>
            <person name="Nolan M."/>
            <person name="Ohm R."/>
            <person name="Pangilinan J."/>
            <person name="Park H.-J."/>
            <person name="Ramirez L."/>
            <person name="Alfaro M."/>
            <person name="Sun H."/>
            <person name="Tritt A."/>
            <person name="Yoshinaga Y."/>
            <person name="Zwiers L.-H."/>
            <person name="Turgeon B."/>
            <person name="Goodwin S."/>
            <person name="Spatafora J."/>
            <person name="Crous P."/>
            <person name="Grigoriev I."/>
        </authorList>
    </citation>
    <scope>NUCLEOTIDE SEQUENCE</scope>
    <source>
        <strain evidence="3">CBS 121167</strain>
    </source>
</reference>
<proteinExistence type="predicted"/>
<dbReference type="GO" id="GO:0000981">
    <property type="term" value="F:DNA-binding transcription factor activity, RNA polymerase II-specific"/>
    <property type="evidence" value="ECO:0007669"/>
    <property type="project" value="InterPro"/>
</dbReference>
<keyword evidence="1" id="KW-0539">Nucleus</keyword>
<dbReference type="GO" id="GO:0008270">
    <property type="term" value="F:zinc ion binding"/>
    <property type="evidence" value="ECO:0007669"/>
    <property type="project" value="InterPro"/>
</dbReference>
<dbReference type="Proteomes" id="UP000799438">
    <property type="component" value="Unassembled WGS sequence"/>
</dbReference>
<sequence>MDHLDFTSDAFLGFENFDPSQHRYSAYLNSSTWPLPVDHSTMSHNGAPSRRPATCSTPASSQSHTSTAPLHTTGLPYPHQMDPSAMLPGWQFQQLHHHQYPQDPNSLDTASYGTYGAPMQTSPVDYMPTSQAPLGMNTTMPLDPSNNYLALSTPMEQPMNAMPFHMGDFQNELMNYPMNTGDLVATNSVAGSSPTENWLEVRSLSSSDNGWSTIDYHQPRTSFDSYTESHNGTVFNPVQTLHIRTHSDSSQSDVPQSAHSFGSFEEISSFPMHSPQSEVGLDFSHGNCHGHHEHDYHYHSPIHSHPSVSPPASTVQPYVIKQSASSSTSPTSSGIASPPAIRRRKSPTGIATPSSSKVAKTITKKTAGAAKKDAESAKKVGRRRGPLRPDQRQQAHEIRKLRACLRCKFLKKTCDKGDPCGGCQPSHARLWQVPCTRIDIKDIAYFMKDWKADFERHVSLGFSVGNIKGFSTMERPLYITHGYGYYLPITAREVYVRDEKCFGMDWVESIHEKPREFEVTTAKLSAGMEGISHAVLSEYIDSHIDGGFEKFIDEYFEGTYFLTEILKTAYRYYLKSKLPVIRKALKLVVAYNLTLHVTMVEGLSEEESQVGKIETDKSKFFGQTVAPVMINFQVKCALADMWRELQKDILEELSSLYSSVYSGEKLKNWPTIFMLAAVLLAVWEEMQFDCHYRVPDPTAVTKFCNDMESTPVGVIVGLFSAISQKLPSFMEWDTRKHHHLLASNQAVCDAMTEVKEHVTKYESYLKSRSEAKFDRSDFDCLSNKFLSKLVIRAN</sequence>
<evidence type="ECO:0000313" key="3">
    <source>
        <dbReference type="EMBL" id="KAF2136720.1"/>
    </source>
</evidence>
<evidence type="ECO:0000256" key="1">
    <source>
        <dbReference type="ARBA" id="ARBA00023242"/>
    </source>
</evidence>
<evidence type="ECO:0000313" key="4">
    <source>
        <dbReference type="Proteomes" id="UP000799438"/>
    </source>
</evidence>
<dbReference type="CDD" id="cd00067">
    <property type="entry name" value="GAL4"/>
    <property type="match status" value="1"/>
</dbReference>
<dbReference type="OrthoDB" id="5420905at2759"/>
<organism evidence="3 4">
    <name type="scientific">Aplosporella prunicola CBS 121167</name>
    <dbReference type="NCBI Taxonomy" id="1176127"/>
    <lineage>
        <taxon>Eukaryota</taxon>
        <taxon>Fungi</taxon>
        <taxon>Dikarya</taxon>
        <taxon>Ascomycota</taxon>
        <taxon>Pezizomycotina</taxon>
        <taxon>Dothideomycetes</taxon>
        <taxon>Dothideomycetes incertae sedis</taxon>
        <taxon>Botryosphaeriales</taxon>
        <taxon>Aplosporellaceae</taxon>
        <taxon>Aplosporella</taxon>
    </lineage>
</organism>
<name>A0A6A6AY67_9PEZI</name>